<name>A0A7W9YJI0_9ACTN</name>
<feature type="transmembrane region" description="Helical" evidence="7">
    <location>
        <begin position="207"/>
        <end position="230"/>
    </location>
</feature>
<accession>A0A7W9YJI0</accession>
<dbReference type="EMBL" id="JACHDS010000001">
    <property type="protein sequence ID" value="MBB6173115.1"/>
    <property type="molecule type" value="Genomic_DNA"/>
</dbReference>
<evidence type="ECO:0000256" key="4">
    <source>
        <dbReference type="ARBA" id="ARBA00022989"/>
    </source>
</evidence>
<comment type="caution">
    <text evidence="8">The sequence shown here is derived from an EMBL/GenBank/DDBJ whole genome shotgun (WGS) entry which is preliminary data.</text>
</comment>
<evidence type="ECO:0000256" key="5">
    <source>
        <dbReference type="ARBA" id="ARBA00023136"/>
    </source>
</evidence>
<feature type="transmembrane region" description="Helical" evidence="7">
    <location>
        <begin position="49"/>
        <end position="74"/>
    </location>
</feature>
<evidence type="ECO:0000256" key="2">
    <source>
        <dbReference type="ARBA" id="ARBA00022475"/>
    </source>
</evidence>
<keyword evidence="5 7" id="KW-0472">Membrane</keyword>
<evidence type="ECO:0000313" key="9">
    <source>
        <dbReference type="Proteomes" id="UP000546642"/>
    </source>
</evidence>
<evidence type="ECO:0000256" key="6">
    <source>
        <dbReference type="SAM" id="MobiDB-lite"/>
    </source>
</evidence>
<dbReference type="SUPFAM" id="SSF103473">
    <property type="entry name" value="MFS general substrate transporter"/>
    <property type="match status" value="1"/>
</dbReference>
<comment type="subcellular location">
    <subcellularLocation>
        <location evidence="1">Cell membrane</location>
        <topology evidence="1">Multi-pass membrane protein</topology>
    </subcellularLocation>
</comment>
<gene>
    <name evidence="8" type="ORF">HNR23_003175</name>
</gene>
<dbReference type="Gene3D" id="1.20.1250.20">
    <property type="entry name" value="MFS general substrate transporter like domains"/>
    <property type="match status" value="1"/>
</dbReference>
<keyword evidence="3 7" id="KW-0812">Transmembrane</keyword>
<reference evidence="8 9" key="1">
    <citation type="submission" date="2020-08" db="EMBL/GenBank/DDBJ databases">
        <title>Sequencing the genomes of 1000 actinobacteria strains.</title>
        <authorList>
            <person name="Klenk H.-P."/>
        </authorList>
    </citation>
    <scope>NUCLEOTIDE SEQUENCE [LARGE SCALE GENOMIC DNA]</scope>
    <source>
        <strain evidence="8 9">DSM 46659</strain>
    </source>
</reference>
<sequence>MQVSTAQEPAAWTLPGPPAADLAARQPQRRSVTSDIAAGLRAIAARRTLLRATATSTISCAGAGMFVVLCPLLAERVLGDARHGALLLAVVAGAALAANALLARRPGGLGAPDRILWLSTVVLAGGLLLAAAAATPAIGAAGYAAPLLITGAVIVGAAEGPQLTALFAIRHRDAPDRLRSQIFTTGASFKITGFAIGSALAGPLSTWSLGGTVLVAVGVQLAAMLAYAVCRAGRPEHSGRPGGESRRSGSIA</sequence>
<feature type="transmembrane region" description="Helical" evidence="7">
    <location>
        <begin position="86"/>
        <end position="103"/>
    </location>
</feature>
<dbReference type="RefSeq" id="WP_184076317.1">
    <property type="nucleotide sequence ID" value="NZ_JACHDS010000001.1"/>
</dbReference>
<evidence type="ECO:0000256" key="7">
    <source>
        <dbReference type="SAM" id="Phobius"/>
    </source>
</evidence>
<evidence type="ECO:0000313" key="8">
    <source>
        <dbReference type="EMBL" id="MBB6173115.1"/>
    </source>
</evidence>
<evidence type="ECO:0008006" key="10">
    <source>
        <dbReference type="Google" id="ProtNLM"/>
    </source>
</evidence>
<keyword evidence="2" id="KW-1003">Cell membrane</keyword>
<feature type="transmembrane region" description="Helical" evidence="7">
    <location>
        <begin position="115"/>
        <end position="138"/>
    </location>
</feature>
<feature type="transmembrane region" description="Helical" evidence="7">
    <location>
        <begin position="181"/>
        <end position="201"/>
    </location>
</feature>
<feature type="region of interest" description="Disordered" evidence="6">
    <location>
        <begin position="1"/>
        <end position="25"/>
    </location>
</feature>
<dbReference type="InterPro" id="IPR036259">
    <property type="entry name" value="MFS_trans_sf"/>
</dbReference>
<keyword evidence="9" id="KW-1185">Reference proteome</keyword>
<dbReference type="GO" id="GO:0005886">
    <property type="term" value="C:plasma membrane"/>
    <property type="evidence" value="ECO:0007669"/>
    <property type="project" value="UniProtKB-SubCell"/>
</dbReference>
<dbReference type="AlphaFoldDB" id="A0A7W9YJI0"/>
<dbReference type="PANTHER" id="PTHR23513:SF11">
    <property type="entry name" value="STAPHYLOFERRIN A TRANSPORTER"/>
    <property type="match status" value="1"/>
</dbReference>
<keyword evidence="4 7" id="KW-1133">Transmembrane helix</keyword>
<dbReference type="PANTHER" id="PTHR23513">
    <property type="entry name" value="INTEGRAL MEMBRANE EFFLUX PROTEIN-RELATED"/>
    <property type="match status" value="1"/>
</dbReference>
<evidence type="ECO:0000256" key="3">
    <source>
        <dbReference type="ARBA" id="ARBA00022692"/>
    </source>
</evidence>
<evidence type="ECO:0000256" key="1">
    <source>
        <dbReference type="ARBA" id="ARBA00004651"/>
    </source>
</evidence>
<protein>
    <recommendedName>
        <fullName evidence="10">MFS transporter</fullName>
    </recommendedName>
</protein>
<organism evidence="8 9">
    <name type="scientific">Nocardiopsis mwathae</name>
    <dbReference type="NCBI Taxonomy" id="1472723"/>
    <lineage>
        <taxon>Bacteria</taxon>
        <taxon>Bacillati</taxon>
        <taxon>Actinomycetota</taxon>
        <taxon>Actinomycetes</taxon>
        <taxon>Streptosporangiales</taxon>
        <taxon>Nocardiopsidaceae</taxon>
        <taxon>Nocardiopsis</taxon>
    </lineage>
</organism>
<feature type="transmembrane region" description="Helical" evidence="7">
    <location>
        <begin position="144"/>
        <end position="169"/>
    </location>
</feature>
<dbReference type="Proteomes" id="UP000546642">
    <property type="component" value="Unassembled WGS sequence"/>
</dbReference>
<proteinExistence type="predicted"/>